<gene>
    <name evidence="1" type="ORF">BECKTUN1418D_GA0071000_11855</name>
</gene>
<reference evidence="1" key="1">
    <citation type="submission" date="2019-02" db="EMBL/GenBank/DDBJ databases">
        <authorList>
            <person name="Gruber-Vodicka R. H."/>
            <person name="Seah K. B. B."/>
        </authorList>
    </citation>
    <scope>NUCLEOTIDE SEQUENCE</scope>
    <source>
        <strain evidence="1">BECK_BY1</strain>
    </source>
</reference>
<accession>A0A451A9P5</accession>
<sequence>MDSNTPPHMDFNQFRKEVEARLRQIGNPRVSSAFALRVALANLPMLAHQGSEQAKRKEFLWYWPEGKREEYLLAVCRALQVGWSLVSDSLIISFVEARADYAKAADVTKVAADVAIAYENDARATDGTVRATVRATEERRQSCRRLR</sequence>
<proteinExistence type="predicted"/>
<dbReference type="AlphaFoldDB" id="A0A451A9P5"/>
<name>A0A451A9P5_9GAMM</name>
<organism evidence="1">
    <name type="scientific">Candidatus Kentrum sp. TUN</name>
    <dbReference type="NCBI Taxonomy" id="2126343"/>
    <lineage>
        <taxon>Bacteria</taxon>
        <taxon>Pseudomonadati</taxon>
        <taxon>Pseudomonadota</taxon>
        <taxon>Gammaproteobacteria</taxon>
        <taxon>Candidatus Kentrum</taxon>
    </lineage>
</organism>
<evidence type="ECO:0000313" key="1">
    <source>
        <dbReference type="EMBL" id="VFK62741.1"/>
    </source>
</evidence>
<dbReference type="EMBL" id="CAADFX010000185">
    <property type="protein sequence ID" value="VFK62741.1"/>
    <property type="molecule type" value="Genomic_DNA"/>
</dbReference>
<protein>
    <submittedName>
        <fullName evidence="1">Uncharacterized protein</fullName>
    </submittedName>
</protein>